<organism evidence="2 3">
    <name type="scientific">Stylonychia lemnae</name>
    <name type="common">Ciliate</name>
    <dbReference type="NCBI Taxonomy" id="5949"/>
    <lineage>
        <taxon>Eukaryota</taxon>
        <taxon>Sar</taxon>
        <taxon>Alveolata</taxon>
        <taxon>Ciliophora</taxon>
        <taxon>Intramacronucleata</taxon>
        <taxon>Spirotrichea</taxon>
        <taxon>Stichotrichia</taxon>
        <taxon>Sporadotrichida</taxon>
        <taxon>Oxytrichidae</taxon>
        <taxon>Stylonychinae</taxon>
        <taxon>Stylonychia</taxon>
    </lineage>
</organism>
<dbReference type="PROSITE" id="PS50405">
    <property type="entry name" value="GST_CTER"/>
    <property type="match status" value="1"/>
</dbReference>
<dbReference type="PANTHER" id="PTHR44051">
    <property type="entry name" value="GLUTATHIONE S-TRANSFERASE-RELATED"/>
    <property type="match status" value="1"/>
</dbReference>
<dbReference type="InterPro" id="IPR010987">
    <property type="entry name" value="Glutathione-S-Trfase_C-like"/>
</dbReference>
<evidence type="ECO:0000313" key="2">
    <source>
        <dbReference type="EMBL" id="CDW86803.1"/>
    </source>
</evidence>
<dbReference type="InParanoid" id="A0A078B130"/>
<dbReference type="AlphaFoldDB" id="A0A078B130"/>
<reference evidence="2 3" key="1">
    <citation type="submission" date="2014-06" db="EMBL/GenBank/DDBJ databases">
        <authorList>
            <person name="Swart Estienne"/>
        </authorList>
    </citation>
    <scope>NUCLEOTIDE SEQUENCE [LARGE SCALE GENOMIC DNA]</scope>
    <source>
        <strain evidence="2 3">130c</strain>
    </source>
</reference>
<name>A0A078B130_STYLE</name>
<dbReference type="PANTHER" id="PTHR44051:SF8">
    <property type="entry name" value="GLUTATHIONE S-TRANSFERASE GSTA"/>
    <property type="match status" value="1"/>
</dbReference>
<dbReference type="InterPro" id="IPR036282">
    <property type="entry name" value="Glutathione-S-Trfase_C_sf"/>
</dbReference>
<evidence type="ECO:0000313" key="3">
    <source>
        <dbReference type="Proteomes" id="UP000039865"/>
    </source>
</evidence>
<gene>
    <name evidence="2" type="primary">Contig15072.g16062</name>
    <name evidence="2" type="ORF">STYLEM_15902</name>
</gene>
<dbReference type="Gene3D" id="1.20.1050.10">
    <property type="match status" value="1"/>
</dbReference>
<dbReference type="OrthoDB" id="422574at2759"/>
<dbReference type="SUPFAM" id="SSF52833">
    <property type="entry name" value="Thioredoxin-like"/>
    <property type="match status" value="1"/>
</dbReference>
<evidence type="ECO:0000259" key="1">
    <source>
        <dbReference type="PROSITE" id="PS50405"/>
    </source>
</evidence>
<dbReference type="InterPro" id="IPR004046">
    <property type="entry name" value="GST_C"/>
</dbReference>
<proteinExistence type="predicted"/>
<dbReference type="InterPro" id="IPR036249">
    <property type="entry name" value="Thioredoxin-like_sf"/>
</dbReference>
<keyword evidence="3" id="KW-1185">Reference proteome</keyword>
<accession>A0A078B130</accession>
<protein>
    <submittedName>
        <fullName evidence="2">Glutathione s-n-terminal domain protein</fullName>
    </submittedName>
</protein>
<feature type="domain" description="GST C-terminal" evidence="1">
    <location>
        <begin position="99"/>
        <end position="254"/>
    </location>
</feature>
<dbReference type="Proteomes" id="UP000039865">
    <property type="component" value="Unassembled WGS sequence"/>
</dbReference>
<sequence length="254" mass="30154">MGCCDSKNSMLERPSTRSTLPTHRLQIWGDFHSTDTRVILSILEYCQITYEFELVDILKDQQNKSKFRKLSPDGKIPLIKDNTFIIYPGLKSQIFYLANAYDEIKSKLYFEEESGQTYMTEQFLVWYQSEMKPVTSIIEQALLKSFLNKDIYLKQMKAIQDQINIFDQRILSHLEELFEIMKINSSIEQQYICGNKLTLPDILAYQEIFSVLKLSQKSLDQQRYPKVYEWFHNTMAKSLEIQKVNQKFYWVKQV</sequence>
<dbReference type="Pfam" id="PF00043">
    <property type="entry name" value="GST_C"/>
    <property type="match status" value="1"/>
</dbReference>
<dbReference type="EMBL" id="CCKQ01014991">
    <property type="protein sequence ID" value="CDW86803.1"/>
    <property type="molecule type" value="Genomic_DNA"/>
</dbReference>
<dbReference type="Gene3D" id="3.40.30.10">
    <property type="entry name" value="Glutaredoxin"/>
    <property type="match status" value="1"/>
</dbReference>
<dbReference type="SUPFAM" id="SSF47616">
    <property type="entry name" value="GST C-terminal domain-like"/>
    <property type="match status" value="1"/>
</dbReference>